<dbReference type="GO" id="GO:0000145">
    <property type="term" value="C:exocyst"/>
    <property type="evidence" value="ECO:0007669"/>
    <property type="project" value="TreeGrafter"/>
</dbReference>
<dbReference type="InterPro" id="IPR007225">
    <property type="entry name" value="EXOC6/Sec15"/>
</dbReference>
<dbReference type="InterPro" id="IPR042044">
    <property type="entry name" value="EXOC6PINT-1/Sec15/Tip20_C_dom2"/>
</dbReference>
<evidence type="ECO:0000256" key="1">
    <source>
        <dbReference type="ARBA" id="ARBA00023054"/>
    </source>
</evidence>
<evidence type="ECO:0000313" key="4">
    <source>
        <dbReference type="Proteomes" id="UP000268093"/>
    </source>
</evidence>
<dbReference type="InterPro" id="IPR046361">
    <property type="entry name" value="EXOC6/Sec15_C"/>
</dbReference>
<sequence length="151" mass="17356">MSSSMLQEILLNSKVKKMNDNALHNFDVDIQFLEDFVQSLGDPNIVDTFIELRQGWMGEWISIFGFPATSGSRIFESKSPAGCQVVPMLKLVQSDNPEEFHTPQIRNRKYSRLKSQDVVVVLEKLLADKSVVNLLNQREKMRRRAMENVAR</sequence>
<comment type="caution">
    <text evidence="3">The sequence shown here is derived from an EMBL/GenBank/DDBJ whole genome shotgun (WGS) entry which is preliminary data.</text>
</comment>
<keyword evidence="4" id="KW-1185">Reference proteome</keyword>
<feature type="domain" description="Exocyst complex subunit EXOC6/Sec15 C-terminal" evidence="2">
    <location>
        <begin position="88"/>
        <end position="124"/>
    </location>
</feature>
<feature type="domain" description="Exocyst complex subunit EXOC6/Sec15 C-terminal" evidence="2">
    <location>
        <begin position="3"/>
        <end position="54"/>
    </location>
</feature>
<dbReference type="PANTHER" id="PTHR12702:SF0">
    <property type="entry name" value="EXOCYST COMPLEX COMPONENT 6"/>
    <property type="match status" value="1"/>
</dbReference>
<dbReference type="OrthoDB" id="10267033at2759"/>
<protein>
    <recommendedName>
        <fullName evidence="2">Exocyst complex subunit EXOC6/Sec15 C-terminal domain-containing protein</fullName>
    </recommendedName>
</protein>
<organism evidence="3 4">
    <name type="scientific">Jimgerdemannia flammicorona</name>
    <dbReference type="NCBI Taxonomy" id="994334"/>
    <lineage>
        <taxon>Eukaryota</taxon>
        <taxon>Fungi</taxon>
        <taxon>Fungi incertae sedis</taxon>
        <taxon>Mucoromycota</taxon>
        <taxon>Mucoromycotina</taxon>
        <taxon>Endogonomycetes</taxon>
        <taxon>Endogonales</taxon>
        <taxon>Endogonaceae</taxon>
        <taxon>Jimgerdemannia</taxon>
    </lineage>
</organism>
<dbReference type="GO" id="GO:0006893">
    <property type="term" value="P:Golgi to plasma membrane transport"/>
    <property type="evidence" value="ECO:0007669"/>
    <property type="project" value="TreeGrafter"/>
</dbReference>
<dbReference type="PANTHER" id="PTHR12702">
    <property type="entry name" value="SEC15"/>
    <property type="match status" value="1"/>
</dbReference>
<dbReference type="GO" id="GO:0090522">
    <property type="term" value="P:vesicle tethering involved in exocytosis"/>
    <property type="evidence" value="ECO:0007669"/>
    <property type="project" value="InterPro"/>
</dbReference>
<reference evidence="3 4" key="1">
    <citation type="journal article" date="2018" name="New Phytol.">
        <title>Phylogenomics of Endogonaceae and evolution of mycorrhizas within Mucoromycota.</title>
        <authorList>
            <person name="Chang Y."/>
            <person name="Desiro A."/>
            <person name="Na H."/>
            <person name="Sandor L."/>
            <person name="Lipzen A."/>
            <person name="Clum A."/>
            <person name="Barry K."/>
            <person name="Grigoriev I.V."/>
            <person name="Martin F.M."/>
            <person name="Stajich J.E."/>
            <person name="Smith M.E."/>
            <person name="Bonito G."/>
            <person name="Spatafora J.W."/>
        </authorList>
    </citation>
    <scope>NUCLEOTIDE SEQUENCE [LARGE SCALE GENOMIC DNA]</scope>
    <source>
        <strain evidence="3 4">GMNB39</strain>
    </source>
</reference>
<accession>A0A433B8P9</accession>
<dbReference type="EMBL" id="RBNI01016119">
    <property type="protein sequence ID" value="RUP11734.1"/>
    <property type="molecule type" value="Genomic_DNA"/>
</dbReference>
<gene>
    <name evidence="3" type="ORF">BC936DRAFT_139951</name>
</gene>
<dbReference type="Gene3D" id="1.20.58.670">
    <property type="entry name" value="Dsl1p vesicle tethering complex, Tip20p subunit, domain D"/>
    <property type="match status" value="1"/>
</dbReference>
<dbReference type="GO" id="GO:0016020">
    <property type="term" value="C:membrane"/>
    <property type="evidence" value="ECO:0007669"/>
    <property type="project" value="TreeGrafter"/>
</dbReference>
<evidence type="ECO:0000313" key="3">
    <source>
        <dbReference type="EMBL" id="RUP11734.1"/>
    </source>
</evidence>
<name>A0A433B8P9_9FUNG</name>
<proteinExistence type="predicted"/>
<dbReference type="Pfam" id="PF04091">
    <property type="entry name" value="Sec15_C"/>
    <property type="match status" value="2"/>
</dbReference>
<evidence type="ECO:0000259" key="2">
    <source>
        <dbReference type="Pfam" id="PF04091"/>
    </source>
</evidence>
<dbReference type="Proteomes" id="UP000268093">
    <property type="component" value="Unassembled WGS sequence"/>
</dbReference>
<dbReference type="AlphaFoldDB" id="A0A433B8P9"/>
<keyword evidence="1" id="KW-0175">Coiled coil</keyword>
<dbReference type="GO" id="GO:0006886">
    <property type="term" value="P:intracellular protein transport"/>
    <property type="evidence" value="ECO:0007669"/>
    <property type="project" value="InterPro"/>
</dbReference>